<protein>
    <submittedName>
        <fullName evidence="2">Sulfoacetate transporter SauU, putative</fullName>
    </submittedName>
</protein>
<sequence length="391" mass="42978">MLFRGHIQRCFYRAPASRSAPSAPYEPNGSIAHSHHRLHGDYRRAPTEATRASAPREGSATSDAFPAVPSDGKTSVVWPSVSGSLGKPPDEHQWRELEKRVARCAVNATIEYLRKHEAGGGNGMRGSPRLAPALLVLLVMGACGLTVLYVESVRSSVVEATGNAAGSMLHSRAFREQAVSFLRRVAEEFLSSAETEELLRRKVEGLLVSSQPLLEEAIVTALQTKDVVNTSYAFSQEIATQLCKDEEVIERVGQLLLDAINTKTAVDGAAQWFVDLTQRQDTRVALQALLCEHVFADAKVQLEALNFCKNVTSRFLRDQETTRESVAFIKSLLERPALQAQLSQALVEVLKQSIYPRWLVGQQNLNFPRLPTRGDSGVRGSADDGMPSRFI</sequence>
<name>A0AAV4LSH3_BABCB</name>
<feature type="region of interest" description="Disordered" evidence="1">
    <location>
        <begin position="17"/>
        <end position="71"/>
    </location>
</feature>
<dbReference type="Proteomes" id="UP001497744">
    <property type="component" value="Unassembled WGS sequence"/>
</dbReference>
<evidence type="ECO:0000256" key="1">
    <source>
        <dbReference type="SAM" id="MobiDB-lite"/>
    </source>
</evidence>
<keyword evidence="3" id="KW-1185">Reference proteome</keyword>
<proteinExistence type="predicted"/>
<evidence type="ECO:0000313" key="2">
    <source>
        <dbReference type="EMBL" id="GIX62520.1"/>
    </source>
</evidence>
<dbReference type="PANTHER" id="PTHR37935:SF1">
    <property type="entry name" value="CHROMOSOME UNDETERMINED SCAFFOLD_14, WHOLE GENOME SHOTGUN SEQUENCE"/>
    <property type="match status" value="1"/>
</dbReference>
<accession>A0AAV4LSH3</accession>
<dbReference type="AlphaFoldDB" id="A0AAV4LSH3"/>
<dbReference type="GeneID" id="94194001"/>
<feature type="region of interest" description="Disordered" evidence="1">
    <location>
        <begin position="371"/>
        <end position="391"/>
    </location>
</feature>
<comment type="caution">
    <text evidence="2">The sequence shown here is derived from an EMBL/GenBank/DDBJ whole genome shotgun (WGS) entry which is preliminary data.</text>
</comment>
<reference evidence="2 3" key="1">
    <citation type="submission" date="2021-06" db="EMBL/GenBank/DDBJ databases">
        <title>Genome sequence of Babesia caballi.</title>
        <authorList>
            <person name="Yamagishi J."/>
            <person name="Kidaka T."/>
            <person name="Ochi A."/>
        </authorList>
    </citation>
    <scope>NUCLEOTIDE SEQUENCE [LARGE SCALE GENOMIC DNA]</scope>
    <source>
        <strain evidence="2">USDA-D6B2</strain>
    </source>
</reference>
<dbReference type="EMBL" id="BPLF01000002">
    <property type="protein sequence ID" value="GIX62520.1"/>
    <property type="molecule type" value="Genomic_DNA"/>
</dbReference>
<gene>
    <name evidence="2" type="ORF">BcabD6B2_19550</name>
</gene>
<evidence type="ECO:0000313" key="3">
    <source>
        <dbReference type="Proteomes" id="UP001497744"/>
    </source>
</evidence>
<organism evidence="2 3">
    <name type="scientific">Babesia caballi</name>
    <dbReference type="NCBI Taxonomy" id="5871"/>
    <lineage>
        <taxon>Eukaryota</taxon>
        <taxon>Sar</taxon>
        <taxon>Alveolata</taxon>
        <taxon>Apicomplexa</taxon>
        <taxon>Aconoidasida</taxon>
        <taxon>Piroplasmida</taxon>
        <taxon>Babesiidae</taxon>
        <taxon>Babesia</taxon>
    </lineage>
</organism>
<dbReference type="RefSeq" id="XP_067714589.1">
    <property type="nucleotide sequence ID" value="XM_067858488.1"/>
</dbReference>
<dbReference type="PANTHER" id="PTHR37935">
    <property type="entry name" value="CHROMOSOME UNDETERMINED SCAFFOLD_14, WHOLE GENOME SHOTGUN SEQUENCE"/>
    <property type="match status" value="1"/>
</dbReference>